<dbReference type="AlphaFoldDB" id="A0A5C6ISA4"/>
<organism evidence="2 3">
    <name type="scientific">Streptomyces misionensis</name>
    <dbReference type="NCBI Taxonomy" id="67331"/>
    <lineage>
        <taxon>Bacteria</taxon>
        <taxon>Bacillati</taxon>
        <taxon>Actinomycetota</taxon>
        <taxon>Actinomycetes</taxon>
        <taxon>Kitasatosporales</taxon>
        <taxon>Streptomycetaceae</taxon>
        <taxon>Streptomyces</taxon>
    </lineage>
</organism>
<dbReference type="SUPFAM" id="SSF53335">
    <property type="entry name" value="S-adenosyl-L-methionine-dependent methyltransferases"/>
    <property type="match status" value="1"/>
</dbReference>
<feature type="non-terminal residue" evidence="2">
    <location>
        <position position="164"/>
    </location>
</feature>
<protein>
    <recommendedName>
        <fullName evidence="1">Methyltransferase small domain-containing protein</fullName>
    </recommendedName>
</protein>
<proteinExistence type="predicted"/>
<dbReference type="InterPro" id="IPR050320">
    <property type="entry name" value="N5-glutamine_MTase"/>
</dbReference>
<evidence type="ECO:0000313" key="2">
    <source>
        <dbReference type="EMBL" id="TWV31095.1"/>
    </source>
</evidence>
<dbReference type="Proteomes" id="UP000320481">
    <property type="component" value="Unassembled WGS sequence"/>
</dbReference>
<evidence type="ECO:0000313" key="3">
    <source>
        <dbReference type="Proteomes" id="UP000320481"/>
    </source>
</evidence>
<dbReference type="GO" id="GO:0008168">
    <property type="term" value="F:methyltransferase activity"/>
    <property type="evidence" value="ECO:0007669"/>
    <property type="project" value="InterPro"/>
</dbReference>
<dbReference type="PANTHER" id="PTHR18895:SF74">
    <property type="entry name" value="MTRF1L RELEASE FACTOR GLUTAMINE METHYLTRANSFERASE"/>
    <property type="match status" value="1"/>
</dbReference>
<reference evidence="2" key="1">
    <citation type="journal article" date="2019" name="Microbiol. Resour. Announc.">
        <title>Draft Genomic Sequences of Streptomyces misionensis and Streptomyces albidoflavus, bacteria applied for phytopathogen biocontrol.</title>
        <authorList>
            <person name="Pylro V."/>
            <person name="Dias A."/>
            <person name="Andreote F."/>
            <person name="Varani A."/>
            <person name="Andreote C."/>
            <person name="Bernardo E."/>
            <person name="Martins T."/>
        </authorList>
    </citation>
    <scope>NUCLEOTIDE SEQUENCE [LARGE SCALE GENOMIC DNA]</scope>
    <source>
        <strain evidence="2">66</strain>
    </source>
</reference>
<feature type="domain" description="Methyltransferase small" evidence="1">
    <location>
        <begin position="72"/>
        <end position="153"/>
    </location>
</feature>
<dbReference type="RefSeq" id="WP_146469239.1">
    <property type="nucleotide sequence ID" value="NZ_VOGW01000194.1"/>
</dbReference>
<accession>A0A5C6ISA4</accession>
<name>A0A5C6ISA4_9ACTN</name>
<dbReference type="InterPro" id="IPR007848">
    <property type="entry name" value="Small_mtfrase_dom"/>
</dbReference>
<keyword evidence="3" id="KW-1185">Reference proteome</keyword>
<dbReference type="InterPro" id="IPR022446">
    <property type="entry name" value="MeTrfrase_put"/>
</dbReference>
<dbReference type="Gene3D" id="1.10.8.10">
    <property type="entry name" value="DNA helicase RuvA subunit, C-terminal domain"/>
    <property type="match status" value="1"/>
</dbReference>
<dbReference type="PANTHER" id="PTHR18895">
    <property type="entry name" value="HEMK METHYLTRANSFERASE"/>
    <property type="match status" value="1"/>
</dbReference>
<dbReference type="Gene3D" id="3.40.50.150">
    <property type="entry name" value="Vaccinia Virus protein VP39"/>
    <property type="match status" value="1"/>
</dbReference>
<sequence>MPSRPSLSPAAVVSALRAAGCVFAEDEAELLLATARDPAELASMVDRRAAGLPLEHVLGWAEFHGLRVAVPPGVFVPRRRTEFLVDRALAEAPDAAVVVDLCCGSGALGAALAAALDGAEVHAADIDPAAVRCAGHNLAPYGGRAHQGDLYAALPTALRGRIDL</sequence>
<dbReference type="InterPro" id="IPR029063">
    <property type="entry name" value="SAM-dependent_MTases_sf"/>
</dbReference>
<dbReference type="Pfam" id="PF05175">
    <property type="entry name" value="MTS"/>
    <property type="match status" value="1"/>
</dbReference>
<dbReference type="EMBL" id="VOGW01000194">
    <property type="protein sequence ID" value="TWV31095.1"/>
    <property type="molecule type" value="Genomic_DNA"/>
</dbReference>
<evidence type="ECO:0000259" key="1">
    <source>
        <dbReference type="Pfam" id="PF05175"/>
    </source>
</evidence>
<comment type="caution">
    <text evidence="2">The sequence shown here is derived from an EMBL/GenBank/DDBJ whole genome shotgun (WGS) entry which is preliminary data.</text>
</comment>
<dbReference type="NCBIfam" id="TIGR03704">
    <property type="entry name" value="PrmC_rel_meth"/>
    <property type="match status" value="1"/>
</dbReference>
<gene>
    <name evidence="2" type="ORF">FRZ03_35760</name>
</gene>